<proteinExistence type="inferred from homology"/>
<name>F1T5N4_9ACTN</name>
<comment type="caution">
    <text evidence="4">The sequence shown here is derived from an EMBL/GenBank/DDBJ whole genome shotgun (WGS) entry which is preliminary data.</text>
</comment>
<dbReference type="InterPro" id="IPR029052">
    <property type="entry name" value="Metallo-depent_PP-like"/>
</dbReference>
<organism evidence="4 5">
    <name type="scientific">Fannyhessea vaginae DSM 15829</name>
    <dbReference type="NCBI Taxonomy" id="525256"/>
    <lineage>
        <taxon>Bacteria</taxon>
        <taxon>Bacillati</taxon>
        <taxon>Actinomycetota</taxon>
        <taxon>Coriobacteriia</taxon>
        <taxon>Coriobacteriales</taxon>
        <taxon>Atopobiaceae</taxon>
        <taxon>Fannyhessea</taxon>
    </lineage>
</organism>
<dbReference type="RefSeq" id="WP_006302224.1">
    <property type="nucleotide sequence ID" value="NZ_ACGK02000001.1"/>
</dbReference>
<protein>
    <recommendedName>
        <fullName evidence="2">Phosphoesterase</fullName>
        <ecNumber evidence="2">3.1.4.-</ecNumber>
    </recommendedName>
</protein>
<dbReference type="Pfam" id="PF12850">
    <property type="entry name" value="Metallophos_2"/>
    <property type="match status" value="1"/>
</dbReference>
<evidence type="ECO:0000259" key="3">
    <source>
        <dbReference type="Pfam" id="PF12850"/>
    </source>
</evidence>
<feature type="domain" description="Calcineurin-like phosphoesterase" evidence="3">
    <location>
        <begin position="1"/>
        <end position="139"/>
    </location>
</feature>
<comment type="similarity">
    <text evidence="1 2">Belongs to the metallophosphoesterase superfamily. YfcE family.</text>
</comment>
<keyword evidence="4" id="KW-0378">Hydrolase</keyword>
<dbReference type="Proteomes" id="UP000005947">
    <property type="component" value="Unassembled WGS sequence"/>
</dbReference>
<evidence type="ECO:0000256" key="1">
    <source>
        <dbReference type="ARBA" id="ARBA00008950"/>
    </source>
</evidence>
<reference evidence="4 5" key="1">
    <citation type="submission" date="2011-02" db="EMBL/GenBank/DDBJ databases">
        <authorList>
            <person name="Muzny D."/>
            <person name="Qin X."/>
            <person name="Buhay C."/>
            <person name="Dugan-Rocha S."/>
            <person name="Ding Y."/>
            <person name="Chen G."/>
            <person name="Hawes A."/>
            <person name="Holder M."/>
            <person name="Jhangiani S."/>
            <person name="Johnson A."/>
            <person name="Khan Z."/>
            <person name="Li Z."/>
            <person name="Liu W."/>
            <person name="Liu X."/>
            <person name="Perez L."/>
            <person name="Shen H."/>
            <person name="Wang Q."/>
            <person name="Watt J."/>
            <person name="Xi L."/>
            <person name="Xin Y."/>
            <person name="Zhou J."/>
            <person name="Deng J."/>
            <person name="Jiang H."/>
            <person name="Liu Y."/>
            <person name="Qu J."/>
            <person name="Song X.-Z."/>
            <person name="Zhang L."/>
            <person name="Villasana D."/>
            <person name="Johnson A."/>
            <person name="Liu J."/>
            <person name="Liyanage D."/>
            <person name="Lorensuhewa L."/>
            <person name="Robinson T."/>
            <person name="Song A."/>
            <person name="Song B.-B."/>
            <person name="Dinh H."/>
            <person name="Thornton R."/>
            <person name="Coyle M."/>
            <person name="Francisco L."/>
            <person name="Jackson L."/>
            <person name="Javaid M."/>
            <person name="Korchina V."/>
            <person name="Kovar C."/>
            <person name="Mata R."/>
            <person name="Mathew T."/>
            <person name="Ngo R."/>
            <person name="Nguyen L."/>
            <person name="Nguyen N."/>
            <person name="Okwuonu G."/>
            <person name="Ongeri F."/>
            <person name="Pham C."/>
            <person name="Simmons D."/>
            <person name="Wilczek-Boney K."/>
            <person name="Hale W."/>
            <person name="Jakkamsetti A."/>
            <person name="Pham P."/>
            <person name="Ruth R."/>
            <person name="San Lucas F."/>
            <person name="Warren J."/>
            <person name="Zhang J."/>
            <person name="Zhao Z."/>
            <person name="Zhou C."/>
            <person name="Zhu D."/>
            <person name="Lee S."/>
            <person name="Bess C."/>
            <person name="Blankenburg K."/>
            <person name="Forbes L."/>
            <person name="Fu Q."/>
            <person name="Gubbala S."/>
            <person name="Hirani K."/>
            <person name="Jayaseelan J.C."/>
            <person name="Lara F."/>
            <person name="Munidasa M."/>
            <person name="Palculict T."/>
            <person name="Patil S."/>
            <person name="Pu L.-L."/>
            <person name="Saada N."/>
            <person name="Tang L."/>
            <person name="Weissenberger G."/>
            <person name="Zhu Y."/>
            <person name="Hemphill L."/>
            <person name="Shang Y."/>
            <person name="Youmans B."/>
            <person name="Ayvaz T."/>
            <person name="Ross M."/>
            <person name="Santibanez J."/>
            <person name="Aqrawi P."/>
            <person name="Gross S."/>
            <person name="Joshi V."/>
            <person name="Fowler G."/>
            <person name="Nazareth L."/>
            <person name="Reid J."/>
            <person name="Worley K."/>
            <person name="Petrosino J."/>
            <person name="Highlander S."/>
            <person name="Gibbs R."/>
        </authorList>
    </citation>
    <scope>NUCLEOTIDE SEQUENCE [LARGE SCALE GENOMIC DNA]</scope>
    <source>
        <strain evidence="4 5">DSM 15829</strain>
    </source>
</reference>
<dbReference type="GO" id="GO:0016787">
    <property type="term" value="F:hydrolase activity"/>
    <property type="evidence" value="ECO:0007669"/>
    <property type="project" value="UniProtKB-UniRule"/>
</dbReference>
<evidence type="ECO:0000313" key="5">
    <source>
        <dbReference type="Proteomes" id="UP000005947"/>
    </source>
</evidence>
<keyword evidence="2" id="KW-0479">Metal-binding</keyword>
<dbReference type="GeneID" id="93210863"/>
<evidence type="ECO:0000313" key="4">
    <source>
        <dbReference type="EMBL" id="EGF23168.1"/>
    </source>
</evidence>
<dbReference type="Gene3D" id="3.60.21.10">
    <property type="match status" value="1"/>
</dbReference>
<dbReference type="OrthoDB" id="9785951at2"/>
<dbReference type="AlphaFoldDB" id="F1T5N4"/>
<dbReference type="EMBL" id="ACGK02000001">
    <property type="protein sequence ID" value="EGF23168.1"/>
    <property type="molecule type" value="Genomic_DNA"/>
</dbReference>
<comment type="cofactor">
    <cofactor evidence="2">
        <name>a divalent metal cation</name>
        <dbReference type="ChEBI" id="CHEBI:60240"/>
    </cofactor>
</comment>
<dbReference type="InterPro" id="IPR000979">
    <property type="entry name" value="Phosphodiesterase_MJ0936/Vps29"/>
</dbReference>
<dbReference type="SUPFAM" id="SSF56300">
    <property type="entry name" value="Metallo-dependent phosphatases"/>
    <property type="match status" value="1"/>
</dbReference>
<sequence>MRIDIMSDTHGHLSDALLAEIKGADALVHAGDMCSLSDYDVLSHIAPLYMAKGNNDYGFDYGSFVKNLTHFFLSGLRWQVCHYRERLDLVTCDVAICGHTHIPFIAHDEKTGTLVMNPGSTTYPRSEEGPTMGRIYCSDKKVESAEIIHLSA</sequence>
<dbReference type="InterPro" id="IPR024654">
    <property type="entry name" value="Calcineurin-like_PHP_lpxH"/>
</dbReference>
<dbReference type="eggNOG" id="COG0622">
    <property type="taxonomic scope" value="Bacteria"/>
</dbReference>
<keyword evidence="5" id="KW-1185">Reference proteome</keyword>
<dbReference type="GO" id="GO:0046872">
    <property type="term" value="F:metal ion binding"/>
    <property type="evidence" value="ECO:0007669"/>
    <property type="project" value="UniProtKB-KW"/>
</dbReference>
<accession>F1T5N4</accession>
<evidence type="ECO:0000256" key="2">
    <source>
        <dbReference type="RuleBase" id="RU362039"/>
    </source>
</evidence>
<dbReference type="EC" id="3.1.4.-" evidence="2"/>
<dbReference type="NCBIfam" id="TIGR00040">
    <property type="entry name" value="yfcE"/>
    <property type="match status" value="1"/>
</dbReference>
<gene>
    <name evidence="4" type="ORF">HMPREF0091_10115</name>
</gene>